<proteinExistence type="predicted"/>
<dbReference type="GeneID" id="54763885"/>
<dbReference type="eggNOG" id="arCOG11476">
    <property type="taxonomic scope" value="Archaea"/>
</dbReference>
<feature type="compositionally biased region" description="Basic and acidic residues" evidence="1">
    <location>
        <begin position="13"/>
        <end position="22"/>
    </location>
</feature>
<dbReference type="HOGENOM" id="CLU_3113168_0_0_2"/>
<feature type="region of interest" description="Disordered" evidence="1">
    <location>
        <begin position="13"/>
        <end position="36"/>
    </location>
</feature>
<name>L0K0V1_9EURY</name>
<organism evidence="2 3">
    <name type="scientific">Natronococcus occultus SP4</name>
    <dbReference type="NCBI Taxonomy" id="694430"/>
    <lineage>
        <taxon>Archaea</taxon>
        <taxon>Methanobacteriati</taxon>
        <taxon>Methanobacteriota</taxon>
        <taxon>Stenosarchaea group</taxon>
        <taxon>Halobacteria</taxon>
        <taxon>Halobacteriales</taxon>
        <taxon>Natrialbaceae</taxon>
        <taxon>Natronococcus</taxon>
    </lineage>
</organism>
<dbReference type="KEGG" id="nou:Natoc_2873"/>
<evidence type="ECO:0000313" key="2">
    <source>
        <dbReference type="EMBL" id="AGB38631.1"/>
    </source>
</evidence>
<dbReference type="Proteomes" id="UP000010878">
    <property type="component" value="Chromosome"/>
</dbReference>
<dbReference type="EMBL" id="CP003929">
    <property type="protein sequence ID" value="AGB38631.1"/>
    <property type="molecule type" value="Genomic_DNA"/>
</dbReference>
<dbReference type="OrthoDB" id="159847at2157"/>
<dbReference type="RefSeq" id="WP_015322070.1">
    <property type="nucleotide sequence ID" value="NC_019974.1"/>
</dbReference>
<gene>
    <name evidence="2" type="ORF">Natoc_2873</name>
</gene>
<reference evidence="2 3" key="1">
    <citation type="submission" date="2012-11" db="EMBL/GenBank/DDBJ databases">
        <title>FINISHED of Natronococcus occultus SP4, DSM 3396.</title>
        <authorList>
            <consortium name="DOE Joint Genome Institute"/>
            <person name="Eisen J."/>
            <person name="Huntemann M."/>
            <person name="Wei C.-L."/>
            <person name="Han J."/>
            <person name="Detter J.C."/>
            <person name="Han C."/>
            <person name="Tapia R."/>
            <person name="Chen A."/>
            <person name="Kyrpides N."/>
            <person name="Mavromatis K."/>
            <person name="Markowitz V."/>
            <person name="Szeto E."/>
            <person name="Ivanova N."/>
            <person name="Mikhailova N."/>
            <person name="Ovchinnikova G."/>
            <person name="Pagani I."/>
            <person name="Pati A."/>
            <person name="Goodwin L."/>
            <person name="Nordberg H.P."/>
            <person name="Cantor M.N."/>
            <person name="Hua S.X."/>
            <person name="Woyke T."/>
            <person name="Eisen J."/>
            <person name="Klenk H.-P."/>
            <person name="Klenk H.-P."/>
        </authorList>
    </citation>
    <scope>NUCLEOTIDE SEQUENCE [LARGE SCALE GENOMIC DNA]</scope>
    <source>
        <strain evidence="2 3">SP4</strain>
    </source>
</reference>
<accession>L0K0V1</accession>
<keyword evidence="3" id="KW-1185">Reference proteome</keyword>
<sequence>MSVTIECVDCGHRHTIPERSDDPDSGGTSRPACGATPFVVRRSDLRWHPDP</sequence>
<evidence type="ECO:0000256" key="1">
    <source>
        <dbReference type="SAM" id="MobiDB-lite"/>
    </source>
</evidence>
<protein>
    <submittedName>
        <fullName evidence="2">Uncharacterized protein</fullName>
    </submittedName>
</protein>
<evidence type="ECO:0000313" key="3">
    <source>
        <dbReference type="Proteomes" id="UP000010878"/>
    </source>
</evidence>
<dbReference type="AlphaFoldDB" id="L0K0V1"/>